<reference evidence="2 3" key="1">
    <citation type="submission" date="2019-03" db="EMBL/GenBank/DDBJ databases">
        <title>Flavobacterium LB-D12 sp. nov., isolated from arctic soil.</title>
        <authorList>
            <person name="Chaudhary D.K."/>
        </authorList>
    </citation>
    <scope>NUCLEOTIDE SEQUENCE [LARGE SCALE GENOMIC DNA]</scope>
    <source>
        <strain evidence="2 3">LB-D12</strain>
    </source>
</reference>
<dbReference type="GO" id="GO:0005737">
    <property type="term" value="C:cytoplasm"/>
    <property type="evidence" value="ECO:0007669"/>
    <property type="project" value="TreeGrafter"/>
</dbReference>
<dbReference type="RefSeq" id="WP_132066552.1">
    <property type="nucleotide sequence ID" value="NZ_SMFN01000012.1"/>
</dbReference>
<dbReference type="InterPro" id="IPR047767">
    <property type="entry name" value="PSP1-like"/>
</dbReference>
<dbReference type="InterPro" id="IPR007557">
    <property type="entry name" value="PSP1_C"/>
</dbReference>
<dbReference type="AlphaFoldDB" id="A0A4V2Z166"/>
<organism evidence="2 3">
    <name type="scientific">Flavobacterium sandaracinum</name>
    <dbReference type="NCBI Taxonomy" id="2541733"/>
    <lineage>
        <taxon>Bacteria</taxon>
        <taxon>Pseudomonadati</taxon>
        <taxon>Bacteroidota</taxon>
        <taxon>Flavobacteriia</taxon>
        <taxon>Flavobacteriales</taxon>
        <taxon>Flavobacteriaceae</taxon>
        <taxon>Flavobacterium</taxon>
    </lineage>
</organism>
<proteinExistence type="predicted"/>
<name>A0A4V2Z166_9FLAO</name>
<comment type="caution">
    <text evidence="2">The sequence shown here is derived from an EMBL/GenBank/DDBJ whole genome shotgun (WGS) entry which is preliminary data.</text>
</comment>
<sequence>MKNYSTEGTIVLGGIKTSDSYYSYGHSQSDVYDWLSDIVVPLDDKVYTIIEIKFKGSRKEFYLNDQNIDLKNGELVLVDGNKGGYDVGHVSLTGELVSLQLKKKNVRSEDILKKIQRKATSYDTSKWKLAKEMELDTMCKARVIAKELGLSMKLTDVDYQGDKTKATFYYTAEGRVDYRELIKCLFEAFHVRIEMCQIGLREEANRIGDIGPCGSYLCCQTWSTNFKTDSPWVGPHKKNSLYKRQGDKFECYINDESENNQLIKSDAWHDEAQTQKKPEVVKPLSYVNVVGQDSITRFDTKGSELKKHHIKNKKRKPE</sequence>
<feature type="domain" description="PSP1 C-terminal" evidence="1">
    <location>
        <begin position="113"/>
        <end position="198"/>
    </location>
</feature>
<dbReference type="OrthoDB" id="9779344at2"/>
<accession>A0A4V2Z166</accession>
<dbReference type="PROSITE" id="PS51411">
    <property type="entry name" value="PSP1_C"/>
    <property type="match status" value="1"/>
</dbReference>
<dbReference type="Proteomes" id="UP000294644">
    <property type="component" value="Unassembled WGS sequence"/>
</dbReference>
<evidence type="ECO:0000259" key="1">
    <source>
        <dbReference type="PROSITE" id="PS51411"/>
    </source>
</evidence>
<protein>
    <recommendedName>
        <fullName evidence="1">PSP1 C-terminal domain-containing protein</fullName>
    </recommendedName>
</protein>
<dbReference type="PANTHER" id="PTHR43830:SF3">
    <property type="entry name" value="PROTEIN PSP1"/>
    <property type="match status" value="1"/>
</dbReference>
<keyword evidence="3" id="KW-1185">Reference proteome</keyword>
<gene>
    <name evidence="2" type="ORF">E0F91_10795</name>
</gene>
<dbReference type="EMBL" id="SMFN01000012">
    <property type="protein sequence ID" value="TDE03268.1"/>
    <property type="molecule type" value="Genomic_DNA"/>
</dbReference>
<evidence type="ECO:0000313" key="3">
    <source>
        <dbReference type="Proteomes" id="UP000294644"/>
    </source>
</evidence>
<dbReference type="Pfam" id="PF04468">
    <property type="entry name" value="PSP1"/>
    <property type="match status" value="1"/>
</dbReference>
<evidence type="ECO:0000313" key="2">
    <source>
        <dbReference type="EMBL" id="TDE03268.1"/>
    </source>
</evidence>
<dbReference type="NCBIfam" id="NF041131">
    <property type="entry name" value="RicT_YaaT_fam"/>
    <property type="match status" value="1"/>
</dbReference>
<dbReference type="PANTHER" id="PTHR43830">
    <property type="entry name" value="PROTEIN PSP1"/>
    <property type="match status" value="1"/>
</dbReference>